<keyword evidence="2" id="KW-0732">Signal</keyword>
<dbReference type="InterPro" id="IPR006311">
    <property type="entry name" value="TAT_signal"/>
</dbReference>
<dbReference type="PROSITE" id="PS51318">
    <property type="entry name" value="TAT"/>
    <property type="match status" value="1"/>
</dbReference>
<evidence type="ECO:0000256" key="1">
    <source>
        <dbReference type="SAM" id="MobiDB-lite"/>
    </source>
</evidence>
<dbReference type="EMBL" id="JAWCTQ010000001">
    <property type="protein sequence ID" value="MDT9680718.1"/>
    <property type="molecule type" value="Genomic_DNA"/>
</dbReference>
<feature type="signal peptide" evidence="2">
    <location>
        <begin position="1"/>
        <end position="34"/>
    </location>
</feature>
<dbReference type="RefSeq" id="WP_315875709.1">
    <property type="nucleotide sequence ID" value="NZ_JAWCTQ010000001.1"/>
</dbReference>
<reference evidence="3 4" key="1">
    <citation type="submission" date="2023-09" db="EMBL/GenBank/DDBJ databases">
        <title>Streptomyces sp. nov.: A antagonism against Alternaria gaisen Producing Streptochlin, Isolated from Tamarix root soil.</title>
        <authorList>
            <person name="Chen Y."/>
        </authorList>
    </citation>
    <scope>NUCLEOTIDE SEQUENCE [LARGE SCALE GENOMIC DNA]</scope>
    <source>
        <strain evidence="3 4">TRM76323</strain>
    </source>
</reference>
<evidence type="ECO:0000256" key="2">
    <source>
        <dbReference type="SAM" id="SignalP"/>
    </source>
</evidence>
<feature type="chain" id="PRO_5046274924" description="DUF5666 domain-containing protein" evidence="2">
    <location>
        <begin position="35"/>
        <end position="187"/>
    </location>
</feature>
<organism evidence="3 4">
    <name type="scientific">Streptomyces tamarix</name>
    <dbReference type="NCBI Taxonomy" id="3078565"/>
    <lineage>
        <taxon>Bacteria</taxon>
        <taxon>Bacillati</taxon>
        <taxon>Actinomycetota</taxon>
        <taxon>Actinomycetes</taxon>
        <taxon>Kitasatosporales</taxon>
        <taxon>Streptomycetaceae</taxon>
        <taxon>Streptomyces</taxon>
    </lineage>
</organism>
<evidence type="ECO:0008006" key="5">
    <source>
        <dbReference type="Google" id="ProtNLM"/>
    </source>
</evidence>
<comment type="caution">
    <text evidence="3">The sequence shown here is derived from an EMBL/GenBank/DDBJ whole genome shotgun (WGS) entry which is preliminary data.</text>
</comment>
<evidence type="ECO:0000313" key="4">
    <source>
        <dbReference type="Proteomes" id="UP001250181"/>
    </source>
</evidence>
<evidence type="ECO:0000313" key="3">
    <source>
        <dbReference type="EMBL" id="MDT9680718.1"/>
    </source>
</evidence>
<accession>A0ABU3QD73</accession>
<keyword evidence="4" id="KW-1185">Reference proteome</keyword>
<name>A0ABU3QD73_9ACTN</name>
<proteinExistence type="predicted"/>
<dbReference type="Proteomes" id="UP001250181">
    <property type="component" value="Unassembled WGS sequence"/>
</dbReference>
<protein>
    <recommendedName>
        <fullName evidence="5">DUF5666 domain-containing protein</fullName>
    </recommendedName>
</protein>
<sequence>MRNPTTGGGPSRRVAASAAVGALGLGLAVPLALAAPAAAAAKGGTAARLGGIVVYDANPGVENDVTVGVLLGELAIQDETGVAAGPGCLRRSDVLVTCGPAAGVARVVVQTRDLDDRVYVAAPFDAAVDPGAGADDVTTHGGGDRITLSDGAPGDRVASCGTGADAVEADAGDTVPASCEERLSPAT</sequence>
<gene>
    <name evidence="3" type="ORF">RND61_01235</name>
</gene>
<feature type="region of interest" description="Disordered" evidence="1">
    <location>
        <begin position="130"/>
        <end position="154"/>
    </location>
</feature>